<reference evidence="8" key="1">
    <citation type="submission" date="2014-11" db="EMBL/GenBank/DDBJ databases">
        <authorList>
            <person name="Otto D Thomas"/>
            <person name="Naeem Raeece"/>
        </authorList>
    </citation>
    <scope>NUCLEOTIDE SEQUENCE</scope>
</reference>
<dbReference type="InterPro" id="IPR036820">
    <property type="entry name" value="Archease_dom_sf"/>
</dbReference>
<dbReference type="FunFam" id="3.55.10.10:FF:000002">
    <property type="entry name" value="Archease, putative"/>
    <property type="match status" value="1"/>
</dbReference>
<dbReference type="Pfam" id="PF01951">
    <property type="entry name" value="Archease"/>
    <property type="match status" value="1"/>
</dbReference>
<keyword evidence="4" id="KW-0106">Calcium</keyword>
<dbReference type="InterPro" id="IPR023572">
    <property type="entry name" value="Archease_dom"/>
</dbReference>
<dbReference type="SUPFAM" id="SSF69819">
    <property type="entry name" value="MTH1598-like"/>
    <property type="match status" value="1"/>
</dbReference>
<dbReference type="AlphaFoldDB" id="A0A0G4GCK9"/>
<protein>
    <recommendedName>
        <fullName evidence="5">Protein archease-like</fullName>
    </recommendedName>
</protein>
<evidence type="ECO:0000256" key="3">
    <source>
        <dbReference type="ARBA" id="ARBA00022723"/>
    </source>
</evidence>
<accession>A0A0G4GCK9</accession>
<evidence type="ECO:0000313" key="8">
    <source>
        <dbReference type="EMBL" id="CEM26531.1"/>
    </source>
</evidence>
<dbReference type="EMBL" id="CDMZ01001064">
    <property type="protein sequence ID" value="CEM26531.1"/>
    <property type="molecule type" value="Genomic_DNA"/>
</dbReference>
<dbReference type="Gene3D" id="3.55.10.10">
    <property type="entry name" value="Archease domain"/>
    <property type="match status" value="1"/>
</dbReference>
<feature type="compositionally biased region" description="Gly residues" evidence="6">
    <location>
        <begin position="48"/>
        <end position="57"/>
    </location>
</feature>
<organism evidence="8">
    <name type="scientific">Chromera velia CCMP2878</name>
    <dbReference type="NCBI Taxonomy" id="1169474"/>
    <lineage>
        <taxon>Eukaryota</taxon>
        <taxon>Sar</taxon>
        <taxon>Alveolata</taxon>
        <taxon>Colpodellida</taxon>
        <taxon>Chromeraceae</taxon>
        <taxon>Chromera</taxon>
    </lineage>
</organism>
<dbReference type="VEuPathDB" id="CryptoDB:Cvel_21166"/>
<feature type="domain" description="Archease" evidence="7">
    <location>
        <begin position="72"/>
        <end position="198"/>
    </location>
</feature>
<gene>
    <name evidence="8" type="ORF">Cvel_21166</name>
</gene>
<keyword evidence="3" id="KW-0479">Metal-binding</keyword>
<evidence type="ECO:0000256" key="5">
    <source>
        <dbReference type="ARBA" id="ARBA00071898"/>
    </source>
</evidence>
<evidence type="ECO:0000256" key="2">
    <source>
        <dbReference type="ARBA" id="ARBA00022694"/>
    </source>
</evidence>
<comment type="similarity">
    <text evidence="1">Belongs to the archease family.</text>
</comment>
<dbReference type="PANTHER" id="PTHR12682:SF11">
    <property type="entry name" value="PROTEIN ARCHEASE"/>
    <property type="match status" value="1"/>
</dbReference>
<keyword evidence="2" id="KW-0819">tRNA processing</keyword>
<evidence type="ECO:0000256" key="6">
    <source>
        <dbReference type="SAM" id="MobiDB-lite"/>
    </source>
</evidence>
<name>A0A0G4GCK9_9ALVE</name>
<evidence type="ECO:0000259" key="7">
    <source>
        <dbReference type="Pfam" id="PF01951"/>
    </source>
</evidence>
<evidence type="ECO:0000256" key="4">
    <source>
        <dbReference type="ARBA" id="ARBA00022837"/>
    </source>
</evidence>
<feature type="region of interest" description="Disordered" evidence="6">
    <location>
        <begin position="213"/>
        <end position="242"/>
    </location>
</feature>
<proteinExistence type="inferred from homology"/>
<dbReference type="PhylomeDB" id="A0A0G4GCK9"/>
<dbReference type="InterPro" id="IPR002804">
    <property type="entry name" value="Archease"/>
</dbReference>
<dbReference type="GO" id="GO:0006388">
    <property type="term" value="P:tRNA splicing, via endonucleolytic cleavage and ligation"/>
    <property type="evidence" value="ECO:0007669"/>
    <property type="project" value="TreeGrafter"/>
</dbReference>
<dbReference type="PANTHER" id="PTHR12682">
    <property type="entry name" value="ARCHEASE"/>
    <property type="match status" value="1"/>
</dbReference>
<dbReference type="GO" id="GO:0046872">
    <property type="term" value="F:metal ion binding"/>
    <property type="evidence" value="ECO:0007669"/>
    <property type="project" value="UniProtKB-KW"/>
</dbReference>
<evidence type="ECO:0000256" key="1">
    <source>
        <dbReference type="ARBA" id="ARBA00007963"/>
    </source>
</evidence>
<sequence>MDTGDDGSYEVDGVRIAPQPPRRNRGAPAPPRQDSEGSVPADPSGSSGQEGDGGAGGIIEVSQSALDRLQNFEYQDHTADVIVHAWGEDLKGAFESACVGMFNYMTDLTRVETRDVRAINAKGHDLKDLLFHLLDECLFLYGSEYFVCRAVEIVSSDFSGENGKFRVDARGYGETFCRERHSQGTEIKAITMHEMNILLRGAAVEGVDPGLGVGEGVSVDPPGEKEGGGVEAEQNGGSSAQHPAEVWVLVDI</sequence>
<feature type="region of interest" description="Disordered" evidence="6">
    <location>
        <begin position="1"/>
        <end position="57"/>
    </location>
</feature>
<dbReference type="GO" id="GO:0072669">
    <property type="term" value="C:tRNA-splicing ligase complex"/>
    <property type="evidence" value="ECO:0007669"/>
    <property type="project" value="TreeGrafter"/>
</dbReference>